<evidence type="ECO:0000313" key="2">
    <source>
        <dbReference type="Proteomes" id="UP000605990"/>
    </source>
</evidence>
<dbReference type="Proteomes" id="UP000605990">
    <property type="component" value="Unassembled WGS sequence"/>
</dbReference>
<keyword evidence="2" id="KW-1185">Reference proteome</keyword>
<protein>
    <recommendedName>
        <fullName evidence="3">DUF4263 domain-containing protein</fullName>
    </recommendedName>
</protein>
<proteinExistence type="predicted"/>
<sequence length="278" mass="32698">MNERIYFNTTQRLDKALFELFLNETFNSNQFIWITNFNEFIIDNDVDKQKTYISLETSTEGFKFHYSVFDNNNLELTLRERIEILKTLAQKLSIEILSTDDEVNPWTWVLIEPNGETSTIETKDDDVLVVDNFYNFPFGNLRTKTKLADAELNVLKKIIEKKFPNIDIHHGNDGPVINGGFNEVKNNFDQLNLFDDHYEIVPIGKNVWLDKNEKSKLFVNLMLEFQDQVNRELCLFPRNYSEVKNIEGGSDSEEHCILLTSFGQEKIVYKQRRKSWIT</sequence>
<name>A0ABR7J2J4_9FLAO</name>
<gene>
    <name evidence="1" type="ORF">H8R27_15220</name>
</gene>
<evidence type="ECO:0000313" key="1">
    <source>
        <dbReference type="EMBL" id="MBC5836240.1"/>
    </source>
</evidence>
<dbReference type="EMBL" id="JACRUN010000016">
    <property type="protein sequence ID" value="MBC5836240.1"/>
    <property type="molecule type" value="Genomic_DNA"/>
</dbReference>
<reference evidence="1 2" key="1">
    <citation type="submission" date="2020-08" db="EMBL/GenBank/DDBJ databases">
        <title>Description of novel Flavobacterium F-408 isolate.</title>
        <authorList>
            <person name="Saticioglu I.B."/>
            <person name="Duman M."/>
            <person name="Altun S."/>
        </authorList>
    </citation>
    <scope>NUCLEOTIDE SEQUENCE [LARGE SCALE GENOMIC DNA]</scope>
    <source>
        <strain evidence="1 2">F-408</strain>
    </source>
</reference>
<accession>A0ABR7J2J4</accession>
<evidence type="ECO:0008006" key="3">
    <source>
        <dbReference type="Google" id="ProtNLM"/>
    </source>
</evidence>
<organism evidence="1 2">
    <name type="scientific">Flavobacterium bernardetii</name>
    <dbReference type="NCBI Taxonomy" id="2813823"/>
    <lineage>
        <taxon>Bacteria</taxon>
        <taxon>Pseudomonadati</taxon>
        <taxon>Bacteroidota</taxon>
        <taxon>Flavobacteriia</taxon>
        <taxon>Flavobacteriales</taxon>
        <taxon>Flavobacteriaceae</taxon>
        <taxon>Flavobacterium</taxon>
    </lineage>
</organism>
<dbReference type="RefSeq" id="WP_166131718.1">
    <property type="nucleotide sequence ID" value="NZ_JAANOQ010000015.1"/>
</dbReference>
<comment type="caution">
    <text evidence="1">The sequence shown here is derived from an EMBL/GenBank/DDBJ whole genome shotgun (WGS) entry which is preliminary data.</text>
</comment>